<evidence type="ECO:0000313" key="9">
    <source>
        <dbReference type="Proteomes" id="UP000192578"/>
    </source>
</evidence>
<comment type="subcellular location">
    <subcellularLocation>
        <location evidence="1">Membrane</location>
    </subcellularLocation>
</comment>
<feature type="transmembrane region" description="Helical" evidence="6">
    <location>
        <begin position="187"/>
        <end position="206"/>
    </location>
</feature>
<dbReference type="GO" id="GO:0016020">
    <property type="term" value="C:membrane"/>
    <property type="evidence" value="ECO:0007669"/>
    <property type="project" value="UniProtKB-SubCell"/>
</dbReference>
<dbReference type="CDD" id="cd14978">
    <property type="entry name" value="7tmA_FMRFamide_R-like"/>
    <property type="match status" value="1"/>
</dbReference>
<feature type="transmembrane region" description="Helical" evidence="6">
    <location>
        <begin position="251"/>
        <end position="274"/>
    </location>
</feature>
<evidence type="ECO:0000256" key="3">
    <source>
        <dbReference type="ARBA" id="ARBA00022989"/>
    </source>
</evidence>
<organism evidence="8 9">
    <name type="scientific">Hypsibius exemplaris</name>
    <name type="common">Freshwater tardigrade</name>
    <dbReference type="NCBI Taxonomy" id="2072580"/>
    <lineage>
        <taxon>Eukaryota</taxon>
        <taxon>Metazoa</taxon>
        <taxon>Ecdysozoa</taxon>
        <taxon>Tardigrada</taxon>
        <taxon>Eutardigrada</taxon>
        <taxon>Parachela</taxon>
        <taxon>Hypsibioidea</taxon>
        <taxon>Hypsibiidae</taxon>
        <taxon>Hypsibius</taxon>
    </lineage>
</organism>
<dbReference type="Gene3D" id="1.20.1070.10">
    <property type="entry name" value="Rhodopsin 7-helix transmembrane proteins"/>
    <property type="match status" value="1"/>
</dbReference>
<feature type="transmembrane region" description="Helical" evidence="6">
    <location>
        <begin position="344"/>
        <end position="366"/>
    </location>
</feature>
<dbReference type="PROSITE" id="PS50262">
    <property type="entry name" value="G_PROTEIN_RECEP_F1_2"/>
    <property type="match status" value="1"/>
</dbReference>
<keyword evidence="2 6" id="KW-0812">Transmembrane</keyword>
<gene>
    <name evidence="8" type="ORF">BV898_04514</name>
</gene>
<comment type="caution">
    <text evidence="8">The sequence shown here is derived from an EMBL/GenBank/DDBJ whole genome shotgun (WGS) entry which is preliminary data.</text>
</comment>
<name>A0A1W0X2L6_HYPEX</name>
<dbReference type="OrthoDB" id="5962323at2759"/>
<evidence type="ECO:0000256" key="1">
    <source>
        <dbReference type="ARBA" id="ARBA00004370"/>
    </source>
</evidence>
<evidence type="ECO:0000259" key="7">
    <source>
        <dbReference type="PROSITE" id="PS50262"/>
    </source>
</evidence>
<dbReference type="InterPro" id="IPR053071">
    <property type="entry name" value="GPCR1-related_rcpt"/>
</dbReference>
<evidence type="ECO:0000256" key="6">
    <source>
        <dbReference type="SAM" id="Phobius"/>
    </source>
</evidence>
<keyword evidence="8" id="KW-0675">Receptor</keyword>
<keyword evidence="9" id="KW-1185">Reference proteome</keyword>
<dbReference type="SUPFAM" id="SSF81321">
    <property type="entry name" value="Family A G protein-coupled receptor-like"/>
    <property type="match status" value="1"/>
</dbReference>
<dbReference type="InterPro" id="IPR017452">
    <property type="entry name" value="GPCR_Rhodpsn_7TM"/>
</dbReference>
<feature type="transmembrane region" description="Helical" evidence="6">
    <location>
        <begin position="111"/>
        <end position="132"/>
    </location>
</feature>
<feature type="compositionally biased region" description="Basic and acidic residues" evidence="5">
    <location>
        <begin position="450"/>
        <end position="464"/>
    </location>
</feature>
<dbReference type="AlphaFoldDB" id="A0A1W0X2L6"/>
<evidence type="ECO:0000313" key="8">
    <source>
        <dbReference type="EMBL" id="OQV21614.1"/>
    </source>
</evidence>
<dbReference type="PANTHER" id="PTHR47023:SF1">
    <property type="entry name" value="SEX PEPTIDE RECEPTOR"/>
    <property type="match status" value="1"/>
</dbReference>
<feature type="region of interest" description="Disordered" evidence="5">
    <location>
        <begin position="439"/>
        <end position="464"/>
    </location>
</feature>
<feature type="transmembrane region" description="Helical" evidence="6">
    <location>
        <begin position="76"/>
        <end position="99"/>
    </location>
</feature>
<keyword evidence="3 6" id="KW-1133">Transmembrane helix</keyword>
<dbReference type="InterPro" id="IPR019427">
    <property type="entry name" value="7TM_GPCR_serpentine_rcpt_Srw"/>
</dbReference>
<reference evidence="9" key="1">
    <citation type="submission" date="2017-01" db="EMBL/GenBank/DDBJ databases">
        <title>Comparative genomics of anhydrobiosis in the tardigrade Hypsibius dujardini.</title>
        <authorList>
            <person name="Yoshida Y."/>
            <person name="Koutsovoulos G."/>
            <person name="Laetsch D."/>
            <person name="Stevens L."/>
            <person name="Kumar S."/>
            <person name="Horikawa D."/>
            <person name="Ishino K."/>
            <person name="Komine S."/>
            <person name="Tomita M."/>
            <person name="Blaxter M."/>
            <person name="Arakawa K."/>
        </authorList>
    </citation>
    <scope>NUCLEOTIDE SEQUENCE [LARGE SCALE GENOMIC DNA]</scope>
    <source>
        <strain evidence="9">Z151</strain>
    </source>
</reference>
<dbReference type="Proteomes" id="UP000192578">
    <property type="component" value="Unassembled WGS sequence"/>
</dbReference>
<accession>A0A1W0X2L6</accession>
<dbReference type="PANTHER" id="PTHR47023">
    <property type="entry name" value="SEX PEPTIDE RECEPTOR"/>
    <property type="match status" value="1"/>
</dbReference>
<feature type="domain" description="G-protein coupled receptors family 1 profile" evidence="7">
    <location>
        <begin position="91"/>
        <end position="363"/>
    </location>
</feature>
<dbReference type="EMBL" id="MTYJ01000022">
    <property type="protein sequence ID" value="OQV21614.1"/>
    <property type="molecule type" value="Genomic_DNA"/>
</dbReference>
<keyword evidence="4 6" id="KW-0472">Membrane</keyword>
<dbReference type="GO" id="GO:0008528">
    <property type="term" value="F:G protein-coupled peptide receptor activity"/>
    <property type="evidence" value="ECO:0007669"/>
    <property type="project" value="InterPro"/>
</dbReference>
<sequence>MDMELSLQYCMNSTFNQSTRAECCDAVMEDMWRMVRGENLTLGTGGGGGDSDLQQQIKSPYYNMTNLRDTNFSIPVYGYVTPFLLIITFFTNVVVVAVLSRPHMRSPSNFILCAMAVSDLCTLGIPVPMFVYQYTLGFHRNPVPCYLAVLDMIMTDILPTICHSASIWLTLMLAVQRYIYVCHPGKARIWCTIPRVTFGTAVIYTVSASYNLPRLFQNTVESAVAPWECQMVNQCSVELKKWAYSYLPVFFWFRIVCVNVLPCVLLVLLNSFLVKSLKEAQANRKRLFRERKQESSKQRDNNCTTMMLVAVVFVFLAVELPLACALVIFIIQQTWGVDIIPENIMHILILFSNLCIALSYSIYFPIYCSMSRQFRETFKELFIRAKQFTQDTRNGVRVGSKRRRTQLRNGGGCSENGTVFISTADNDDETFNRTVVAQVSGDTPANSDEGPAKENEAKESETLL</sequence>
<dbReference type="PRINTS" id="PR00237">
    <property type="entry name" value="GPCRRHODOPSN"/>
</dbReference>
<proteinExistence type="predicted"/>
<evidence type="ECO:0000256" key="5">
    <source>
        <dbReference type="SAM" id="MobiDB-lite"/>
    </source>
</evidence>
<protein>
    <submittedName>
        <fullName evidence="8">Sex peptide receptor</fullName>
    </submittedName>
</protein>
<evidence type="ECO:0000256" key="4">
    <source>
        <dbReference type="ARBA" id="ARBA00023136"/>
    </source>
</evidence>
<dbReference type="Pfam" id="PF10324">
    <property type="entry name" value="7TM_GPCR_Srw"/>
    <property type="match status" value="1"/>
</dbReference>
<evidence type="ECO:0000256" key="2">
    <source>
        <dbReference type="ARBA" id="ARBA00022692"/>
    </source>
</evidence>
<feature type="transmembrane region" description="Helical" evidence="6">
    <location>
        <begin position="152"/>
        <end position="175"/>
    </location>
</feature>
<feature type="transmembrane region" description="Helical" evidence="6">
    <location>
        <begin position="307"/>
        <end position="332"/>
    </location>
</feature>
<dbReference type="InterPro" id="IPR000276">
    <property type="entry name" value="GPCR_Rhodpsn"/>
</dbReference>